<dbReference type="AlphaFoldDB" id="A0AAE0XDP6"/>
<keyword evidence="2" id="KW-1185">Reference proteome</keyword>
<name>A0AAE0XDP6_9GAST</name>
<dbReference type="EMBL" id="JAWDGP010008106">
    <property type="protein sequence ID" value="KAK3690902.1"/>
    <property type="molecule type" value="Genomic_DNA"/>
</dbReference>
<gene>
    <name evidence="1" type="ORF">RRG08_021600</name>
</gene>
<proteinExistence type="predicted"/>
<protein>
    <submittedName>
        <fullName evidence="1">Uncharacterized protein</fullName>
    </submittedName>
</protein>
<organism evidence="1 2">
    <name type="scientific">Elysia crispata</name>
    <name type="common">lettuce slug</name>
    <dbReference type="NCBI Taxonomy" id="231223"/>
    <lineage>
        <taxon>Eukaryota</taxon>
        <taxon>Metazoa</taxon>
        <taxon>Spiralia</taxon>
        <taxon>Lophotrochozoa</taxon>
        <taxon>Mollusca</taxon>
        <taxon>Gastropoda</taxon>
        <taxon>Heterobranchia</taxon>
        <taxon>Euthyneura</taxon>
        <taxon>Panpulmonata</taxon>
        <taxon>Sacoglossa</taxon>
        <taxon>Placobranchoidea</taxon>
        <taxon>Plakobranchidae</taxon>
        <taxon>Elysia</taxon>
    </lineage>
</organism>
<accession>A0AAE0XDP6</accession>
<evidence type="ECO:0000313" key="2">
    <source>
        <dbReference type="Proteomes" id="UP001283361"/>
    </source>
</evidence>
<sequence length="103" mass="11737">MKPHILTGYSQISMRTGDLSFVNLTLYRLSQVAPLSIDRSLSSQVFPHTSCIQFSRRTLSSIICWSPFLITLTERLETWGNPGEALECTFIICDLHSLDLFRI</sequence>
<dbReference type="Proteomes" id="UP001283361">
    <property type="component" value="Unassembled WGS sequence"/>
</dbReference>
<reference evidence="1" key="1">
    <citation type="journal article" date="2023" name="G3 (Bethesda)">
        <title>A reference genome for the long-term kleptoplast-retaining sea slug Elysia crispata morphotype clarki.</title>
        <authorList>
            <person name="Eastman K.E."/>
            <person name="Pendleton A.L."/>
            <person name="Shaikh M.A."/>
            <person name="Suttiyut T."/>
            <person name="Ogas R."/>
            <person name="Tomko P."/>
            <person name="Gavelis G."/>
            <person name="Widhalm J.R."/>
            <person name="Wisecaver J.H."/>
        </authorList>
    </citation>
    <scope>NUCLEOTIDE SEQUENCE</scope>
    <source>
        <strain evidence="1">ECLA1</strain>
    </source>
</reference>
<comment type="caution">
    <text evidence="1">The sequence shown here is derived from an EMBL/GenBank/DDBJ whole genome shotgun (WGS) entry which is preliminary data.</text>
</comment>
<evidence type="ECO:0000313" key="1">
    <source>
        <dbReference type="EMBL" id="KAK3690902.1"/>
    </source>
</evidence>